<protein>
    <submittedName>
        <fullName evidence="1">Uncharacterized protein</fullName>
    </submittedName>
</protein>
<sequence length="69" mass="8087">MIYKVQETFLLMKCWVSFGISWALVQQSKDFKVVKMTIDIIAPDDYTFSSKLEQICNDSTDMLHFMVKV</sequence>
<evidence type="ECO:0000313" key="2">
    <source>
        <dbReference type="Proteomes" id="UP000593560"/>
    </source>
</evidence>
<reference evidence="1 2" key="1">
    <citation type="journal article" date="2019" name="Genome Biol. Evol.">
        <title>Insights into the evolution of the New World diploid cottons (Gossypium, subgenus Houzingenia) based on genome sequencing.</title>
        <authorList>
            <person name="Grover C.E."/>
            <person name="Arick M.A. 2nd"/>
            <person name="Thrash A."/>
            <person name="Conover J.L."/>
            <person name="Sanders W.S."/>
            <person name="Peterson D.G."/>
            <person name="Frelichowski J.E."/>
            <person name="Scheffler J.A."/>
            <person name="Scheffler B.E."/>
            <person name="Wendel J.F."/>
        </authorList>
    </citation>
    <scope>NUCLEOTIDE SEQUENCE [LARGE SCALE GENOMIC DNA]</scope>
    <source>
        <strain evidence="1">0</strain>
        <tissue evidence="1">Leaf</tissue>
    </source>
</reference>
<comment type="caution">
    <text evidence="1">The sequence shown here is derived from an EMBL/GenBank/DDBJ whole genome shotgun (WGS) entry which is preliminary data.</text>
</comment>
<evidence type="ECO:0000313" key="1">
    <source>
        <dbReference type="EMBL" id="MBA0809007.1"/>
    </source>
</evidence>
<dbReference type="EMBL" id="JABFAD010000009">
    <property type="protein sequence ID" value="MBA0809007.1"/>
    <property type="molecule type" value="Genomic_DNA"/>
</dbReference>
<accession>A0A7J9HGQ3</accession>
<name>A0A7J9HGQ3_9ROSI</name>
<dbReference type="AlphaFoldDB" id="A0A7J9HGQ3"/>
<gene>
    <name evidence="1" type="ORF">Gohar_024699</name>
</gene>
<proteinExistence type="predicted"/>
<dbReference type="Proteomes" id="UP000593560">
    <property type="component" value="Unassembled WGS sequence"/>
</dbReference>
<organism evidence="1 2">
    <name type="scientific">Gossypium harknessii</name>
    <dbReference type="NCBI Taxonomy" id="34285"/>
    <lineage>
        <taxon>Eukaryota</taxon>
        <taxon>Viridiplantae</taxon>
        <taxon>Streptophyta</taxon>
        <taxon>Embryophyta</taxon>
        <taxon>Tracheophyta</taxon>
        <taxon>Spermatophyta</taxon>
        <taxon>Magnoliopsida</taxon>
        <taxon>eudicotyledons</taxon>
        <taxon>Gunneridae</taxon>
        <taxon>Pentapetalae</taxon>
        <taxon>rosids</taxon>
        <taxon>malvids</taxon>
        <taxon>Malvales</taxon>
        <taxon>Malvaceae</taxon>
        <taxon>Malvoideae</taxon>
        <taxon>Gossypium</taxon>
    </lineage>
</organism>
<keyword evidence="2" id="KW-1185">Reference proteome</keyword>